<feature type="binding site" evidence="1">
    <location>
        <position position="168"/>
    </location>
    <ligand>
        <name>Zn(2+)</name>
        <dbReference type="ChEBI" id="CHEBI:29105"/>
    </ligand>
</feature>
<feature type="binding site" evidence="1">
    <location>
        <position position="26"/>
    </location>
    <ligand>
        <name>Zn(2+)</name>
        <dbReference type="ChEBI" id="CHEBI:29105"/>
    </ligand>
</feature>
<dbReference type="InterPro" id="IPR052891">
    <property type="entry name" value="DNA-3mA_glycosylase"/>
</dbReference>
<dbReference type="PANTHER" id="PTHR30037:SF4">
    <property type="entry name" value="DNA-3-METHYLADENINE GLYCOSYLASE I"/>
    <property type="match status" value="1"/>
</dbReference>
<dbReference type="OrthoDB" id="9807664at2"/>
<accession>A0A136Q121</accession>
<keyword evidence="3" id="KW-1185">Reference proteome</keyword>
<keyword evidence="1" id="KW-0862">Zinc</keyword>
<dbReference type="Proteomes" id="UP000070366">
    <property type="component" value="Unassembled WGS sequence"/>
</dbReference>
<gene>
    <name evidence="2" type="ORF">HMPREF3293_03010</name>
</gene>
<dbReference type="GO" id="GO:0046872">
    <property type="term" value="F:metal ion binding"/>
    <property type="evidence" value="ECO:0007669"/>
    <property type="project" value="UniProtKB-KW"/>
</dbReference>
<sequence length="177" mass="20492">MEKLANPGTEKRRCSWVTDVLLREYHDNEYGRLKTDDSSLFEKLCLESFQAGLSWRTVLAKRDAFREVFFGFDIQKCAELEDGHLESLMLDPRIIRNRRKIFAVRENARATLRVCREHGSFFKYVYSFRKPEPLLSSLKGYGYVFVGPTMVEAFMQSIGILEAHEPGCFLYTSAPEG</sequence>
<dbReference type="STRING" id="626937.HMPREF3293_03010"/>
<comment type="caution">
    <text evidence="2">The sequence shown here is derived from an EMBL/GenBank/DDBJ whole genome shotgun (WGS) entry which is preliminary data.</text>
</comment>
<dbReference type="RefSeq" id="WP_066523169.1">
    <property type="nucleotide sequence ID" value="NZ_CABMOF010000013.1"/>
</dbReference>
<protein>
    <submittedName>
        <fullName evidence="2">DNA-3-methyladenine glycosylase I</fullName>
    </submittedName>
</protein>
<dbReference type="AlphaFoldDB" id="A0A136Q121"/>
<proteinExistence type="predicted"/>
<feature type="binding site" evidence="1">
    <location>
        <position position="14"/>
    </location>
    <ligand>
        <name>Zn(2+)</name>
        <dbReference type="ChEBI" id="CHEBI:29105"/>
    </ligand>
</feature>
<evidence type="ECO:0000313" key="3">
    <source>
        <dbReference type="Proteomes" id="UP000070366"/>
    </source>
</evidence>
<feature type="binding site" evidence="1">
    <location>
        <position position="164"/>
    </location>
    <ligand>
        <name>Zn(2+)</name>
        <dbReference type="ChEBI" id="CHEBI:29105"/>
    </ligand>
</feature>
<dbReference type="InterPro" id="IPR011257">
    <property type="entry name" value="DNA_glycosylase"/>
</dbReference>
<evidence type="ECO:0000256" key="1">
    <source>
        <dbReference type="PIRSR" id="PIRSR605019-1"/>
    </source>
</evidence>
<keyword evidence="1" id="KW-0479">Metal-binding</keyword>
<dbReference type="PATRIC" id="fig|626937.4.peg.2959"/>
<evidence type="ECO:0000313" key="2">
    <source>
        <dbReference type="EMBL" id="KXK64355.1"/>
    </source>
</evidence>
<dbReference type="EMBL" id="LSZW01000065">
    <property type="protein sequence ID" value="KXK64355.1"/>
    <property type="molecule type" value="Genomic_DNA"/>
</dbReference>
<dbReference type="InterPro" id="IPR005019">
    <property type="entry name" value="Adenine_glyco"/>
</dbReference>
<name>A0A136Q121_9FIRM</name>
<organism evidence="2 3">
    <name type="scientific">Christensenella minuta</name>
    <dbReference type="NCBI Taxonomy" id="626937"/>
    <lineage>
        <taxon>Bacteria</taxon>
        <taxon>Bacillati</taxon>
        <taxon>Bacillota</taxon>
        <taxon>Clostridia</taxon>
        <taxon>Christensenellales</taxon>
        <taxon>Christensenellaceae</taxon>
        <taxon>Christensenella</taxon>
    </lineage>
</organism>
<dbReference type="Pfam" id="PF03352">
    <property type="entry name" value="Adenine_glyco"/>
    <property type="match status" value="2"/>
</dbReference>
<reference evidence="3" key="1">
    <citation type="submission" date="2016-02" db="EMBL/GenBank/DDBJ databases">
        <authorList>
            <person name="Mitreva M."/>
            <person name="Pepin K.H."/>
            <person name="Mihindukulasuriya K.A."/>
            <person name="Fulton R."/>
            <person name="Fronick C."/>
            <person name="O'Laughlin M."/>
            <person name="Miner T."/>
            <person name="Herter B."/>
            <person name="Rosa B.A."/>
            <person name="Cordes M."/>
            <person name="Tomlinson C."/>
            <person name="Wollam A."/>
            <person name="Palsikar V.B."/>
            <person name="Mardis E.R."/>
            <person name="Wilson R.K."/>
        </authorList>
    </citation>
    <scope>NUCLEOTIDE SEQUENCE [LARGE SCALE GENOMIC DNA]</scope>
    <source>
        <strain evidence="3">DSM 22607</strain>
    </source>
</reference>
<dbReference type="PANTHER" id="PTHR30037">
    <property type="entry name" value="DNA-3-METHYLADENINE GLYCOSYLASE 1"/>
    <property type="match status" value="1"/>
</dbReference>
<dbReference type="SUPFAM" id="SSF48150">
    <property type="entry name" value="DNA-glycosylase"/>
    <property type="match status" value="1"/>
</dbReference>
<dbReference type="Gene3D" id="1.10.340.30">
    <property type="entry name" value="Hypothetical protein, domain 2"/>
    <property type="match status" value="1"/>
</dbReference>
<dbReference type="KEGG" id="cmiu:B1H56_08450"/>
<dbReference type="GO" id="GO:0006284">
    <property type="term" value="P:base-excision repair"/>
    <property type="evidence" value="ECO:0007669"/>
    <property type="project" value="InterPro"/>
</dbReference>
<dbReference type="GO" id="GO:0008725">
    <property type="term" value="F:DNA-3-methyladenine glycosylase activity"/>
    <property type="evidence" value="ECO:0007669"/>
    <property type="project" value="InterPro"/>
</dbReference>